<dbReference type="Pfam" id="PF09748">
    <property type="entry name" value="Med10"/>
    <property type="match status" value="1"/>
</dbReference>
<evidence type="ECO:0000256" key="1">
    <source>
        <dbReference type="ARBA" id="ARBA00023015"/>
    </source>
</evidence>
<dbReference type="InterPro" id="IPR019145">
    <property type="entry name" value="Mediator_Med10"/>
</dbReference>
<comment type="caution">
    <text evidence="3">The sequence shown here is derived from an EMBL/GenBank/DDBJ whole genome shotgun (WGS) entry which is preliminary data.</text>
</comment>
<dbReference type="EMBL" id="BHXQ01000003">
    <property type="protein sequence ID" value="GCC51817.1"/>
    <property type="molecule type" value="Genomic_DNA"/>
</dbReference>
<organism evidence="3 4">
    <name type="scientific">Chryseotalea sanaruensis</name>
    <dbReference type="NCBI Taxonomy" id="2482724"/>
    <lineage>
        <taxon>Bacteria</taxon>
        <taxon>Pseudomonadati</taxon>
        <taxon>Bacteroidota</taxon>
        <taxon>Cytophagia</taxon>
        <taxon>Cytophagales</taxon>
        <taxon>Chryseotaleaceae</taxon>
        <taxon>Chryseotalea</taxon>
    </lineage>
</organism>
<name>A0A401UAA8_9BACT</name>
<proteinExistence type="predicted"/>
<reference evidence="3 4" key="1">
    <citation type="submission" date="2018-11" db="EMBL/GenBank/DDBJ databases">
        <title>Chryseotalea sanarue gen. nov., sp., nov., a member of the family Cytophagaceae, isolated from a brackish lake in Hamamatsu Japan.</title>
        <authorList>
            <person name="Maejima Y."/>
            <person name="Iino T."/>
            <person name="Muraguchi Y."/>
            <person name="Fukuda K."/>
            <person name="Ohkuma M."/>
            <person name="Moriuchi R."/>
            <person name="Dohra H."/>
            <person name="Kimbara K."/>
            <person name="Shintani M."/>
        </authorList>
    </citation>
    <scope>NUCLEOTIDE SEQUENCE [LARGE SCALE GENOMIC DNA]</scope>
    <source>
        <strain evidence="3 4">Ys</strain>
    </source>
</reference>
<keyword evidence="4" id="KW-1185">Reference proteome</keyword>
<dbReference type="AlphaFoldDB" id="A0A401UAA8"/>
<accession>A0A401UAA8</accession>
<keyword evidence="1" id="KW-0805">Transcription regulation</keyword>
<gene>
    <name evidence="3" type="ORF">SanaruYs_20460</name>
</gene>
<sequence length="207" mass="24789">MAQERIITKDYIISESEIISRKLHNLENESNDIIYRIWIEPDLIIEIGNNVILTLYITNYDKKKKQSVVENVENISLDINPKLLLNHFDSLKLDKWRDAKSRIDNKAVSEIHDGHRILIEFSSKEEYRIFSLYGPLTDKSQNSRKTLDLLNFISDSINPDMHRMEYYQRLSMTNKKVKRRLKDIIEYKDFFKKQIEDNIFPKMWGDF</sequence>
<evidence type="ECO:0000313" key="3">
    <source>
        <dbReference type="EMBL" id="GCC51817.1"/>
    </source>
</evidence>
<evidence type="ECO:0000256" key="2">
    <source>
        <dbReference type="ARBA" id="ARBA00023163"/>
    </source>
</evidence>
<protein>
    <submittedName>
        <fullName evidence="3">Uncharacterized protein</fullName>
    </submittedName>
</protein>
<evidence type="ECO:0000313" key="4">
    <source>
        <dbReference type="Proteomes" id="UP000288227"/>
    </source>
</evidence>
<dbReference type="RefSeq" id="WP_127122462.1">
    <property type="nucleotide sequence ID" value="NZ_BHXQ01000003.1"/>
</dbReference>
<keyword evidence="2" id="KW-0804">Transcription</keyword>
<dbReference type="Proteomes" id="UP000288227">
    <property type="component" value="Unassembled WGS sequence"/>
</dbReference>